<dbReference type="GO" id="GO:0046627">
    <property type="term" value="P:negative regulation of insulin receptor signaling pathway"/>
    <property type="evidence" value="ECO:0007669"/>
    <property type="project" value="TreeGrafter"/>
</dbReference>
<accession>A0A087U3K3</accession>
<evidence type="ECO:0000313" key="2">
    <source>
        <dbReference type="EMBL" id="KFM71942.1"/>
    </source>
</evidence>
<dbReference type="PRINTS" id="PR01431">
    <property type="entry name" value="TUBERIN"/>
</dbReference>
<organism evidence="2 3">
    <name type="scientific">Stegodyphus mimosarum</name>
    <name type="common">African social velvet spider</name>
    <dbReference type="NCBI Taxonomy" id="407821"/>
    <lineage>
        <taxon>Eukaryota</taxon>
        <taxon>Metazoa</taxon>
        <taxon>Ecdysozoa</taxon>
        <taxon>Arthropoda</taxon>
        <taxon>Chelicerata</taxon>
        <taxon>Arachnida</taxon>
        <taxon>Araneae</taxon>
        <taxon>Araneomorphae</taxon>
        <taxon>Entelegynae</taxon>
        <taxon>Eresoidea</taxon>
        <taxon>Eresidae</taxon>
        <taxon>Stegodyphus</taxon>
    </lineage>
</organism>
<dbReference type="EMBL" id="KK118005">
    <property type="protein sequence ID" value="KFM71942.1"/>
    <property type="molecule type" value="Genomic_DNA"/>
</dbReference>
<dbReference type="GO" id="GO:0051726">
    <property type="term" value="P:regulation of cell cycle"/>
    <property type="evidence" value="ECO:0007669"/>
    <property type="project" value="TreeGrafter"/>
</dbReference>
<gene>
    <name evidence="2" type="ORF">X975_10170</name>
</gene>
<feature type="non-terminal residue" evidence="2">
    <location>
        <position position="334"/>
    </location>
</feature>
<dbReference type="GO" id="GO:0051898">
    <property type="term" value="P:negative regulation of phosphatidylinositol 3-kinase/protein kinase B signal transduction"/>
    <property type="evidence" value="ECO:0007669"/>
    <property type="project" value="TreeGrafter"/>
</dbReference>
<dbReference type="GO" id="GO:0030178">
    <property type="term" value="P:negative regulation of Wnt signaling pathway"/>
    <property type="evidence" value="ECO:0007669"/>
    <property type="project" value="TreeGrafter"/>
</dbReference>
<evidence type="ECO:0000313" key="3">
    <source>
        <dbReference type="Proteomes" id="UP000054359"/>
    </source>
</evidence>
<dbReference type="PANTHER" id="PTHR10063:SF0">
    <property type="entry name" value="TUBERIN"/>
    <property type="match status" value="1"/>
</dbReference>
<proteinExistence type="predicted"/>
<dbReference type="GO" id="GO:0005096">
    <property type="term" value="F:GTPase activator activity"/>
    <property type="evidence" value="ECO:0007669"/>
    <property type="project" value="InterPro"/>
</dbReference>
<protein>
    <submittedName>
        <fullName evidence="2">Tuberin</fullName>
    </submittedName>
</protein>
<dbReference type="InterPro" id="IPR018515">
    <property type="entry name" value="Tuberin-type_domain"/>
</dbReference>
<dbReference type="OMA" id="SAHCIEI"/>
<dbReference type="GO" id="GO:0033596">
    <property type="term" value="C:TSC1-TSC2 complex"/>
    <property type="evidence" value="ECO:0007669"/>
    <property type="project" value="InterPro"/>
</dbReference>
<dbReference type="OrthoDB" id="5797019at2759"/>
<dbReference type="STRING" id="407821.A0A087U3K3"/>
<dbReference type="SUPFAM" id="SSF48371">
    <property type="entry name" value="ARM repeat"/>
    <property type="match status" value="1"/>
</dbReference>
<reference evidence="2 3" key="1">
    <citation type="submission" date="2013-11" db="EMBL/GenBank/DDBJ databases">
        <title>Genome sequencing of Stegodyphus mimosarum.</title>
        <authorList>
            <person name="Bechsgaard J."/>
        </authorList>
    </citation>
    <scope>NUCLEOTIDE SEQUENCE [LARGE SCALE GENOMIC DNA]</scope>
</reference>
<dbReference type="InterPro" id="IPR027107">
    <property type="entry name" value="Tuberin/Ral-act_asu"/>
</dbReference>
<name>A0A087U3K3_STEMI</name>
<dbReference type="GO" id="GO:0005634">
    <property type="term" value="C:nucleus"/>
    <property type="evidence" value="ECO:0007669"/>
    <property type="project" value="InterPro"/>
</dbReference>
<sequence>MNMLMEKHFRNEKRSSVQLEVLKVIKQVRCSSGHIFEDDLMDQNILQNMSHLDSIHDVNVRKTAVELLIEIAESCMGSWFFDILEAIEKIMKRMFDHLLNPSLSFDGTLNKESFSDVLTAVDGLIKVFKKKLLVLPSNQCVEIYDLLINHIQQHYNRLSYLDEVIKIRKSIFEFLLQFRANNQKQLGICMDGSVEYSVYISCDSSSNKELNETAPASPSPGSPSSLVAQTISYLSYSKAFQSLIMCLKEEKDWEILELILKELPKLLQNKALILRGSCNLAALCIALRAMVNDRTMGFPESLKNAPPRLTRTDVQSNVFPSVSAVTSYHTCLES</sequence>
<dbReference type="GO" id="GO:0032007">
    <property type="term" value="P:negative regulation of TOR signaling"/>
    <property type="evidence" value="ECO:0007669"/>
    <property type="project" value="InterPro"/>
</dbReference>
<dbReference type="InterPro" id="IPR003913">
    <property type="entry name" value="Tuberin"/>
</dbReference>
<dbReference type="InterPro" id="IPR016024">
    <property type="entry name" value="ARM-type_fold"/>
</dbReference>
<dbReference type="Proteomes" id="UP000054359">
    <property type="component" value="Unassembled WGS sequence"/>
</dbReference>
<dbReference type="Pfam" id="PF03542">
    <property type="entry name" value="Tuberin"/>
    <property type="match status" value="1"/>
</dbReference>
<feature type="domain" description="Tuberin-type" evidence="1">
    <location>
        <begin position="113"/>
        <end position="333"/>
    </location>
</feature>
<keyword evidence="3" id="KW-1185">Reference proteome</keyword>
<evidence type="ECO:0000259" key="1">
    <source>
        <dbReference type="Pfam" id="PF03542"/>
    </source>
</evidence>
<dbReference type="AlphaFoldDB" id="A0A087U3K3"/>
<dbReference type="PANTHER" id="PTHR10063">
    <property type="entry name" value="TUBERIN"/>
    <property type="match status" value="1"/>
</dbReference>